<gene>
    <name evidence="2" type="ORF">LNKW23_11620</name>
</gene>
<sequence length="146" mass="17662">MASKSKSLRKLEAGVRDTNKRMRPEMRARLRQVERMVRDLRAQIRRLHNIRTQIKRNQIPLLEDLKLTERLIGTIKDIDKEHAEAVKAKNRLREKEMLRRYRRRDTDGAQMLRNLDKRSRKLEDIDEAWVAVLKELEKLSAIRWKR</sequence>
<evidence type="ECO:0000313" key="3">
    <source>
        <dbReference type="Proteomes" id="UP001239909"/>
    </source>
</evidence>
<organism evidence="2 3">
    <name type="scientific">Paralimibaculum aggregatum</name>
    <dbReference type="NCBI Taxonomy" id="3036245"/>
    <lineage>
        <taxon>Bacteria</taxon>
        <taxon>Pseudomonadati</taxon>
        <taxon>Pseudomonadota</taxon>
        <taxon>Alphaproteobacteria</taxon>
        <taxon>Rhodobacterales</taxon>
        <taxon>Paracoccaceae</taxon>
        <taxon>Paralimibaculum</taxon>
    </lineage>
</organism>
<dbReference type="Proteomes" id="UP001239909">
    <property type="component" value="Unassembled WGS sequence"/>
</dbReference>
<keyword evidence="1" id="KW-0175">Coiled coil</keyword>
<dbReference type="EMBL" id="BSYI01000007">
    <property type="protein sequence ID" value="GMG81949.1"/>
    <property type="molecule type" value="Genomic_DNA"/>
</dbReference>
<comment type="caution">
    <text evidence="2">The sequence shown here is derived from an EMBL/GenBank/DDBJ whole genome shotgun (WGS) entry which is preliminary data.</text>
</comment>
<feature type="coiled-coil region" evidence="1">
    <location>
        <begin position="23"/>
        <end position="95"/>
    </location>
</feature>
<reference evidence="2 3" key="1">
    <citation type="submission" date="2023-04" db="EMBL/GenBank/DDBJ databases">
        <title>Marinoamorphus aggregata gen. nov., sp. Nov., isolate from tissue of brittle star Ophioplocus japonicus.</title>
        <authorList>
            <person name="Kawano K."/>
            <person name="Sawayama S."/>
            <person name="Nakagawa S."/>
        </authorList>
    </citation>
    <scope>NUCLEOTIDE SEQUENCE [LARGE SCALE GENOMIC DNA]</scope>
    <source>
        <strain evidence="2 3">NKW23</strain>
    </source>
</reference>
<dbReference type="RefSeq" id="WP_285670691.1">
    <property type="nucleotide sequence ID" value="NZ_BSYI01000007.1"/>
</dbReference>
<evidence type="ECO:0000256" key="1">
    <source>
        <dbReference type="SAM" id="Coils"/>
    </source>
</evidence>
<name>A0ABQ6LF31_9RHOB</name>
<evidence type="ECO:0000313" key="2">
    <source>
        <dbReference type="EMBL" id="GMG81949.1"/>
    </source>
</evidence>
<keyword evidence="3" id="KW-1185">Reference proteome</keyword>
<proteinExistence type="predicted"/>
<accession>A0ABQ6LF31</accession>
<protein>
    <submittedName>
        <fullName evidence="2">Uncharacterized protein</fullName>
    </submittedName>
</protein>